<dbReference type="EMBL" id="GBXM01027056">
    <property type="protein sequence ID" value="JAH81521.1"/>
    <property type="molecule type" value="Transcribed_RNA"/>
</dbReference>
<reference evidence="1" key="1">
    <citation type="submission" date="2014-11" db="EMBL/GenBank/DDBJ databases">
        <authorList>
            <person name="Amaro Gonzalez C."/>
        </authorList>
    </citation>
    <scope>NUCLEOTIDE SEQUENCE</scope>
</reference>
<organism evidence="1">
    <name type="scientific">Anguilla anguilla</name>
    <name type="common">European freshwater eel</name>
    <name type="synonym">Muraena anguilla</name>
    <dbReference type="NCBI Taxonomy" id="7936"/>
    <lineage>
        <taxon>Eukaryota</taxon>
        <taxon>Metazoa</taxon>
        <taxon>Chordata</taxon>
        <taxon>Craniata</taxon>
        <taxon>Vertebrata</taxon>
        <taxon>Euteleostomi</taxon>
        <taxon>Actinopterygii</taxon>
        <taxon>Neopterygii</taxon>
        <taxon>Teleostei</taxon>
        <taxon>Anguilliformes</taxon>
        <taxon>Anguillidae</taxon>
        <taxon>Anguilla</taxon>
    </lineage>
</organism>
<protein>
    <submittedName>
        <fullName evidence="1">Uncharacterized protein</fullName>
    </submittedName>
</protein>
<proteinExistence type="predicted"/>
<sequence>MTKYIHYEFIPLVMHIQYITDCTKL</sequence>
<accession>A0A0E9VU14</accession>
<dbReference type="AlphaFoldDB" id="A0A0E9VU14"/>
<reference evidence="1" key="2">
    <citation type="journal article" date="2015" name="Fish Shellfish Immunol.">
        <title>Early steps in the European eel (Anguilla anguilla)-Vibrio vulnificus interaction in the gills: Role of the RtxA13 toxin.</title>
        <authorList>
            <person name="Callol A."/>
            <person name="Pajuelo D."/>
            <person name="Ebbesson L."/>
            <person name="Teles M."/>
            <person name="MacKenzie S."/>
            <person name="Amaro C."/>
        </authorList>
    </citation>
    <scope>NUCLEOTIDE SEQUENCE</scope>
</reference>
<evidence type="ECO:0000313" key="1">
    <source>
        <dbReference type="EMBL" id="JAH81521.1"/>
    </source>
</evidence>
<name>A0A0E9VU14_ANGAN</name>